<feature type="transmembrane region" description="Helical" evidence="9">
    <location>
        <begin position="112"/>
        <end position="133"/>
    </location>
</feature>
<evidence type="ECO:0000313" key="12">
    <source>
        <dbReference type="EMBL" id="KXS11581.1"/>
    </source>
</evidence>
<evidence type="ECO:0000256" key="4">
    <source>
        <dbReference type="ARBA" id="ARBA00022692"/>
    </source>
</evidence>
<dbReference type="InterPro" id="IPR058533">
    <property type="entry name" value="Cation_efflux_TM"/>
</dbReference>
<feature type="domain" description="Cation efflux protein cytoplasmic" evidence="11">
    <location>
        <begin position="275"/>
        <end position="349"/>
    </location>
</feature>
<keyword evidence="7 9" id="KW-0472">Membrane</keyword>
<dbReference type="GO" id="GO:0016020">
    <property type="term" value="C:membrane"/>
    <property type="evidence" value="ECO:0007669"/>
    <property type="project" value="UniProtKB-SubCell"/>
</dbReference>
<evidence type="ECO:0000259" key="11">
    <source>
        <dbReference type="Pfam" id="PF16916"/>
    </source>
</evidence>
<keyword evidence="13" id="KW-1185">Reference proteome</keyword>
<dbReference type="EMBL" id="KQ965800">
    <property type="protein sequence ID" value="KXS11581.1"/>
    <property type="molecule type" value="Genomic_DNA"/>
</dbReference>
<dbReference type="OrthoDB" id="9944568at2759"/>
<protein>
    <submittedName>
        <fullName evidence="12">Cation efflux protein</fullName>
    </submittedName>
</protein>
<dbReference type="Pfam" id="PF01545">
    <property type="entry name" value="Cation_efflux"/>
    <property type="match status" value="1"/>
</dbReference>
<feature type="domain" description="Cation efflux protein transmembrane" evidence="10">
    <location>
        <begin position="10"/>
        <end position="271"/>
    </location>
</feature>
<accession>A0A139A462</accession>
<evidence type="ECO:0000256" key="8">
    <source>
        <dbReference type="SAM" id="MobiDB-lite"/>
    </source>
</evidence>
<evidence type="ECO:0000256" key="6">
    <source>
        <dbReference type="ARBA" id="ARBA00022989"/>
    </source>
</evidence>
<dbReference type="Gene3D" id="1.20.1510.10">
    <property type="entry name" value="Cation efflux protein transmembrane domain"/>
    <property type="match status" value="1"/>
</dbReference>
<keyword evidence="6 9" id="KW-1133">Transmembrane helix</keyword>
<dbReference type="NCBIfam" id="TIGR01297">
    <property type="entry name" value="CDF"/>
    <property type="match status" value="1"/>
</dbReference>
<dbReference type="SUPFAM" id="SSF161111">
    <property type="entry name" value="Cation efflux protein transmembrane domain-like"/>
    <property type="match status" value="1"/>
</dbReference>
<comment type="similarity">
    <text evidence="2">Belongs to the cation diffusion facilitator (CDF) transporter (TC 2.A.4) family. SLC30A subfamily.</text>
</comment>
<organism evidence="12 13">
    <name type="scientific">Gonapodya prolifera (strain JEL478)</name>
    <name type="common">Monoblepharis prolifera</name>
    <dbReference type="NCBI Taxonomy" id="1344416"/>
    <lineage>
        <taxon>Eukaryota</taxon>
        <taxon>Fungi</taxon>
        <taxon>Fungi incertae sedis</taxon>
        <taxon>Chytridiomycota</taxon>
        <taxon>Chytridiomycota incertae sedis</taxon>
        <taxon>Monoblepharidomycetes</taxon>
        <taxon>Monoblepharidales</taxon>
        <taxon>Gonapodyaceae</taxon>
        <taxon>Gonapodya</taxon>
    </lineage>
</organism>
<dbReference type="OMA" id="FQDCASW"/>
<comment type="subcellular location">
    <subcellularLocation>
        <location evidence="1">Membrane</location>
        <topology evidence="1">Multi-pass membrane protein</topology>
    </subcellularLocation>
</comment>
<evidence type="ECO:0000259" key="10">
    <source>
        <dbReference type="Pfam" id="PF01545"/>
    </source>
</evidence>
<dbReference type="GO" id="GO:0005385">
    <property type="term" value="F:zinc ion transmembrane transporter activity"/>
    <property type="evidence" value="ECO:0007669"/>
    <property type="project" value="TreeGrafter"/>
</dbReference>
<feature type="transmembrane region" description="Helical" evidence="9">
    <location>
        <begin position="209"/>
        <end position="233"/>
    </location>
</feature>
<keyword evidence="3" id="KW-0813">Transport</keyword>
<evidence type="ECO:0000256" key="5">
    <source>
        <dbReference type="ARBA" id="ARBA00022833"/>
    </source>
</evidence>
<evidence type="ECO:0000256" key="9">
    <source>
        <dbReference type="SAM" id="Phobius"/>
    </source>
</evidence>
<feature type="transmembrane region" description="Helical" evidence="9">
    <location>
        <begin position="12"/>
        <end position="36"/>
    </location>
</feature>
<dbReference type="GO" id="GO:0006882">
    <property type="term" value="P:intracellular zinc ion homeostasis"/>
    <property type="evidence" value="ECO:0007669"/>
    <property type="project" value="TreeGrafter"/>
</dbReference>
<dbReference type="STRING" id="1344416.A0A139A462"/>
<reference evidence="12 13" key="1">
    <citation type="journal article" date="2015" name="Genome Biol. Evol.">
        <title>Phylogenomic analyses indicate that early fungi evolved digesting cell walls of algal ancestors of land plants.</title>
        <authorList>
            <person name="Chang Y."/>
            <person name="Wang S."/>
            <person name="Sekimoto S."/>
            <person name="Aerts A.L."/>
            <person name="Choi C."/>
            <person name="Clum A."/>
            <person name="LaButti K.M."/>
            <person name="Lindquist E.A."/>
            <person name="Yee Ngan C."/>
            <person name="Ohm R.A."/>
            <person name="Salamov A.A."/>
            <person name="Grigoriev I.V."/>
            <person name="Spatafora J.W."/>
            <person name="Berbee M.L."/>
        </authorList>
    </citation>
    <scope>NUCLEOTIDE SEQUENCE [LARGE SCALE GENOMIC DNA]</scope>
    <source>
        <strain evidence="12 13">JEL478</strain>
    </source>
</reference>
<keyword evidence="4 9" id="KW-0812">Transmembrane</keyword>
<feature type="transmembrane region" description="Helical" evidence="9">
    <location>
        <begin position="81"/>
        <end position="100"/>
    </location>
</feature>
<feature type="region of interest" description="Disordered" evidence="8">
    <location>
        <begin position="166"/>
        <end position="200"/>
    </location>
</feature>
<keyword evidence="5" id="KW-0862">Zinc</keyword>
<dbReference type="Pfam" id="PF16916">
    <property type="entry name" value="ZT_dimer"/>
    <property type="match status" value="1"/>
</dbReference>
<proteinExistence type="inferred from homology"/>
<gene>
    <name evidence="12" type="ORF">M427DRAFT_126607</name>
</gene>
<evidence type="ECO:0000256" key="2">
    <source>
        <dbReference type="ARBA" id="ARBA00008873"/>
    </source>
</evidence>
<evidence type="ECO:0000256" key="7">
    <source>
        <dbReference type="ARBA" id="ARBA00023136"/>
    </source>
</evidence>
<dbReference type="Proteomes" id="UP000070544">
    <property type="component" value="Unassembled WGS sequence"/>
</dbReference>
<dbReference type="InterPro" id="IPR027470">
    <property type="entry name" value="Cation_efflux_CTD"/>
</dbReference>
<dbReference type="PANTHER" id="PTHR45820">
    <property type="entry name" value="FI23527P1"/>
    <property type="match status" value="1"/>
</dbReference>
<dbReference type="InterPro" id="IPR027469">
    <property type="entry name" value="Cation_efflux_TMD_sf"/>
</dbReference>
<feature type="transmembrane region" description="Helical" evidence="9">
    <location>
        <begin position="245"/>
        <end position="264"/>
    </location>
</feature>
<dbReference type="PANTHER" id="PTHR45820:SF4">
    <property type="entry name" value="ZINC TRANSPORTER 63C, ISOFORM F"/>
    <property type="match status" value="1"/>
</dbReference>
<name>A0A139A462_GONPJ</name>
<dbReference type="AlphaFoldDB" id="A0A139A462"/>
<dbReference type="InterPro" id="IPR002524">
    <property type="entry name" value="Cation_efflux"/>
</dbReference>
<evidence type="ECO:0000313" key="13">
    <source>
        <dbReference type="Proteomes" id="UP000070544"/>
    </source>
</evidence>
<sequence>MSLSKTFRMLILLSLNVSFFVLELVFGLLTGSLALVADSFHMLSDVASQVVALVAIRLALKKGSSNVLLSYGWQRVETVGAFVNATTLLALCFTIFLDALERFAKPNEIENPKLVLIVGCVGLAANLVGLLVVGHDHSHSHSHDHGWSSHSHSSATVELSPVLAEEGPAHSHSKKSSSHSHDHDTSHSYSHSHGHAHDHSSGDLNMRGVFLHVLGDALGSVGVIISSLIIWLVPDEYRGKYYADPIASIVFTAIIVYTTVPLLMSSGHILLQGTPRGVDVDSLAAKLRKAPHVTTLHDLHIWHLRSSKLIASVHLVLSTPDPSAQRECVAYVKRVLHDAGVHSSTVQVEVLEKEEQGVQVEKNEFDCLLPCGPGTGTKECETCCD</sequence>
<evidence type="ECO:0000256" key="3">
    <source>
        <dbReference type="ARBA" id="ARBA00022448"/>
    </source>
</evidence>
<evidence type="ECO:0000256" key="1">
    <source>
        <dbReference type="ARBA" id="ARBA00004141"/>
    </source>
</evidence>